<dbReference type="Pfam" id="PF02743">
    <property type="entry name" value="dCache_1"/>
    <property type="match status" value="1"/>
</dbReference>
<evidence type="ECO:0000313" key="12">
    <source>
        <dbReference type="Proteomes" id="UP001596378"/>
    </source>
</evidence>
<evidence type="ECO:0000256" key="3">
    <source>
        <dbReference type="ARBA" id="ARBA00022553"/>
    </source>
</evidence>
<name>A0ABW2FE30_9BACL</name>
<evidence type="ECO:0000313" key="11">
    <source>
        <dbReference type="EMBL" id="MFC7150254.1"/>
    </source>
</evidence>
<evidence type="ECO:0000256" key="9">
    <source>
        <dbReference type="SAM" id="Phobius"/>
    </source>
</evidence>
<accession>A0ABW2FE30</accession>
<feature type="domain" description="HAMP" evidence="10">
    <location>
        <begin position="318"/>
        <end position="370"/>
    </location>
</feature>
<dbReference type="CDD" id="cd06225">
    <property type="entry name" value="HAMP"/>
    <property type="match status" value="1"/>
</dbReference>
<keyword evidence="4 11" id="KW-0808">Transferase</keyword>
<dbReference type="InterPro" id="IPR033479">
    <property type="entry name" value="dCache_1"/>
</dbReference>
<dbReference type="SUPFAM" id="SSF158472">
    <property type="entry name" value="HAMP domain-like"/>
    <property type="match status" value="1"/>
</dbReference>
<reference evidence="12" key="1">
    <citation type="journal article" date="2019" name="Int. J. Syst. Evol. Microbiol.">
        <title>The Global Catalogue of Microorganisms (GCM) 10K type strain sequencing project: providing services to taxonomists for standard genome sequencing and annotation.</title>
        <authorList>
            <consortium name="The Broad Institute Genomics Platform"/>
            <consortium name="The Broad Institute Genome Sequencing Center for Infectious Disease"/>
            <person name="Wu L."/>
            <person name="Ma J."/>
        </authorList>
    </citation>
    <scope>NUCLEOTIDE SEQUENCE [LARGE SCALE GENOMIC DNA]</scope>
    <source>
        <strain evidence="12">KCTC 12907</strain>
    </source>
</reference>
<keyword evidence="12" id="KW-1185">Reference proteome</keyword>
<dbReference type="GO" id="GO:0004673">
    <property type="term" value="F:protein histidine kinase activity"/>
    <property type="evidence" value="ECO:0007669"/>
    <property type="project" value="UniProtKB-EC"/>
</dbReference>
<keyword evidence="7 9" id="KW-1133">Transmembrane helix</keyword>
<dbReference type="EC" id="2.7.13.3" evidence="11"/>
<dbReference type="Proteomes" id="UP001596378">
    <property type="component" value="Unassembled WGS sequence"/>
</dbReference>
<keyword evidence="3" id="KW-0597">Phosphoprotein</keyword>
<dbReference type="SUPFAM" id="SSF55874">
    <property type="entry name" value="ATPase domain of HSP90 chaperone/DNA topoisomerase II/histidine kinase"/>
    <property type="match status" value="1"/>
</dbReference>
<dbReference type="InterPro" id="IPR003660">
    <property type="entry name" value="HAMP_dom"/>
</dbReference>
<evidence type="ECO:0000256" key="5">
    <source>
        <dbReference type="ARBA" id="ARBA00022692"/>
    </source>
</evidence>
<proteinExistence type="predicted"/>
<dbReference type="InterPro" id="IPR003594">
    <property type="entry name" value="HATPase_dom"/>
</dbReference>
<evidence type="ECO:0000256" key="2">
    <source>
        <dbReference type="ARBA" id="ARBA00022475"/>
    </source>
</evidence>
<dbReference type="SMART" id="SM00304">
    <property type="entry name" value="HAMP"/>
    <property type="match status" value="1"/>
</dbReference>
<dbReference type="PANTHER" id="PTHR34220">
    <property type="entry name" value="SENSOR HISTIDINE KINASE YPDA"/>
    <property type="match status" value="1"/>
</dbReference>
<dbReference type="PANTHER" id="PTHR34220:SF7">
    <property type="entry name" value="SENSOR HISTIDINE KINASE YPDA"/>
    <property type="match status" value="1"/>
</dbReference>
<comment type="caution">
    <text evidence="11">The sequence shown here is derived from an EMBL/GenBank/DDBJ whole genome shotgun (WGS) entry which is preliminary data.</text>
</comment>
<dbReference type="RefSeq" id="WP_378045877.1">
    <property type="nucleotide sequence ID" value="NZ_JBHMDN010000008.1"/>
</dbReference>
<dbReference type="InterPro" id="IPR050640">
    <property type="entry name" value="Bact_2-comp_sensor_kinase"/>
</dbReference>
<evidence type="ECO:0000256" key="1">
    <source>
        <dbReference type="ARBA" id="ARBA00004651"/>
    </source>
</evidence>
<keyword evidence="6 11" id="KW-0418">Kinase</keyword>
<keyword evidence="5 9" id="KW-0812">Transmembrane</keyword>
<organism evidence="11 12">
    <name type="scientific">Cohnella cellulosilytica</name>
    <dbReference type="NCBI Taxonomy" id="986710"/>
    <lineage>
        <taxon>Bacteria</taxon>
        <taxon>Bacillati</taxon>
        <taxon>Bacillota</taxon>
        <taxon>Bacilli</taxon>
        <taxon>Bacillales</taxon>
        <taxon>Paenibacillaceae</taxon>
        <taxon>Cohnella</taxon>
    </lineage>
</organism>
<dbReference type="InterPro" id="IPR036890">
    <property type="entry name" value="HATPase_C_sf"/>
</dbReference>
<dbReference type="Pfam" id="PF00672">
    <property type="entry name" value="HAMP"/>
    <property type="match status" value="1"/>
</dbReference>
<sequence>MRRLNSMRSKLVLLFVAATVLPTLLMTLAISYAYERNIDAETQKLTHNALEALSGNIDTYLNDLQRLTIAPYLNADVMAALKSEANNSGPPPDRITQLRNERALGHDMPYYFQNTRKEILSTLLLPFGGRPYAAARNGLRQTPGYDYAAQSWYKRAVAADGMEVLISGHEQDYFESYDTKTTVFSVARLIKDPDLSIPLAVIMADADTAVFDRILENAKFSVSSIVTILDESGGLLYANRPLSPELRASLAERADVVRADGGSYAVVSEPIGVSGWRIQVLLSHSEMQSKARFVYSTGFLFAIGGACVALLLFFFLSLSVVGPFKEMIGVMRKVQKGDFTAVYRVLGKDEISQLGHALNHMVSQLSDLIDREYRAVIRQKNAEYRALQSQIQPHFLFNTLNGFIGLNRLGFRDTLEKSIFALNGLLRYTLRSDDWTTLKEEFDFAARYCELQSMRFQDRLRYDIACDPSLETVRLPRLLLQPLVENAVIHGIEPLDRPGTVSVKASFRMVEGRRMIAVVVADDGAGFDVPPEEATPLDREMIGIRNVESRLKAAFPGASLRIASRPGAGTVVTIEIPEGESAP</sequence>
<dbReference type="Gene3D" id="3.30.565.10">
    <property type="entry name" value="Histidine kinase-like ATPase, C-terminal domain"/>
    <property type="match status" value="1"/>
</dbReference>
<evidence type="ECO:0000256" key="4">
    <source>
        <dbReference type="ARBA" id="ARBA00022679"/>
    </source>
</evidence>
<evidence type="ECO:0000256" key="7">
    <source>
        <dbReference type="ARBA" id="ARBA00022989"/>
    </source>
</evidence>
<dbReference type="EMBL" id="JBHTAI010000010">
    <property type="protein sequence ID" value="MFC7150254.1"/>
    <property type="molecule type" value="Genomic_DNA"/>
</dbReference>
<dbReference type="Gene3D" id="3.30.450.20">
    <property type="entry name" value="PAS domain"/>
    <property type="match status" value="2"/>
</dbReference>
<dbReference type="PROSITE" id="PS50885">
    <property type="entry name" value="HAMP"/>
    <property type="match status" value="1"/>
</dbReference>
<dbReference type="Pfam" id="PF06580">
    <property type="entry name" value="His_kinase"/>
    <property type="match status" value="1"/>
</dbReference>
<feature type="transmembrane region" description="Helical" evidence="9">
    <location>
        <begin position="299"/>
        <end position="324"/>
    </location>
</feature>
<protein>
    <submittedName>
        <fullName evidence="11">Sensor histidine kinase</fullName>
        <ecNumber evidence="11">2.7.13.3</ecNumber>
    </submittedName>
</protein>
<gene>
    <name evidence="11" type="ORF">ACFQMJ_17135</name>
</gene>
<evidence type="ECO:0000256" key="6">
    <source>
        <dbReference type="ARBA" id="ARBA00022777"/>
    </source>
</evidence>
<evidence type="ECO:0000259" key="10">
    <source>
        <dbReference type="PROSITE" id="PS50885"/>
    </source>
</evidence>
<evidence type="ECO:0000256" key="8">
    <source>
        <dbReference type="ARBA" id="ARBA00023136"/>
    </source>
</evidence>
<keyword evidence="8 9" id="KW-0472">Membrane</keyword>
<keyword evidence="2" id="KW-1003">Cell membrane</keyword>
<dbReference type="InterPro" id="IPR010559">
    <property type="entry name" value="Sig_transdc_His_kin_internal"/>
</dbReference>
<dbReference type="Pfam" id="PF02518">
    <property type="entry name" value="HATPase_c"/>
    <property type="match status" value="1"/>
</dbReference>
<dbReference type="Gene3D" id="6.10.340.10">
    <property type="match status" value="1"/>
</dbReference>
<comment type="subcellular location">
    <subcellularLocation>
        <location evidence="1">Cell membrane</location>
        <topology evidence="1">Multi-pass membrane protein</topology>
    </subcellularLocation>
</comment>